<dbReference type="AlphaFoldDB" id="A0A8X6HBL7"/>
<gene>
    <name evidence="1" type="ORF">TNCT_104054</name>
</gene>
<keyword evidence="2" id="KW-1185">Reference proteome</keyword>
<protein>
    <submittedName>
        <fullName evidence="1">Uncharacterized protein</fullName>
    </submittedName>
</protein>
<dbReference type="EMBL" id="BMAO01002818">
    <property type="protein sequence ID" value="GFQ83529.1"/>
    <property type="molecule type" value="Genomic_DNA"/>
</dbReference>
<dbReference type="OrthoDB" id="10638118at2759"/>
<organism evidence="1 2">
    <name type="scientific">Trichonephila clavata</name>
    <name type="common">Joro spider</name>
    <name type="synonym">Nephila clavata</name>
    <dbReference type="NCBI Taxonomy" id="2740835"/>
    <lineage>
        <taxon>Eukaryota</taxon>
        <taxon>Metazoa</taxon>
        <taxon>Ecdysozoa</taxon>
        <taxon>Arthropoda</taxon>
        <taxon>Chelicerata</taxon>
        <taxon>Arachnida</taxon>
        <taxon>Araneae</taxon>
        <taxon>Araneomorphae</taxon>
        <taxon>Entelegynae</taxon>
        <taxon>Araneoidea</taxon>
        <taxon>Nephilidae</taxon>
        <taxon>Trichonephila</taxon>
    </lineage>
</organism>
<evidence type="ECO:0000313" key="2">
    <source>
        <dbReference type="Proteomes" id="UP000887116"/>
    </source>
</evidence>
<dbReference type="Proteomes" id="UP000887116">
    <property type="component" value="Unassembled WGS sequence"/>
</dbReference>
<evidence type="ECO:0000313" key="1">
    <source>
        <dbReference type="EMBL" id="GFQ83529.1"/>
    </source>
</evidence>
<accession>A0A8X6HBL7</accession>
<comment type="caution">
    <text evidence="1">The sequence shown here is derived from an EMBL/GenBank/DDBJ whole genome shotgun (WGS) entry which is preliminary data.</text>
</comment>
<reference evidence="1" key="1">
    <citation type="submission" date="2020-07" db="EMBL/GenBank/DDBJ databases">
        <title>Multicomponent nature underlies the extraordinary mechanical properties of spider dragline silk.</title>
        <authorList>
            <person name="Kono N."/>
            <person name="Nakamura H."/>
            <person name="Mori M."/>
            <person name="Yoshida Y."/>
            <person name="Ohtoshi R."/>
            <person name="Malay A.D."/>
            <person name="Moran D.A.P."/>
            <person name="Tomita M."/>
            <person name="Numata K."/>
            <person name="Arakawa K."/>
        </authorList>
    </citation>
    <scope>NUCLEOTIDE SEQUENCE</scope>
</reference>
<sequence length="89" mass="9896">MWQICADVIAVVQRICADFLWFVIMGIKASKKADITAPPQKDKKLKRKKSKKEAAAAVINGDTGIEEVSIQVRGFDFELKLLKGLEMCA</sequence>
<proteinExistence type="predicted"/>
<name>A0A8X6HBL7_TRICU</name>